<dbReference type="InterPro" id="IPR051604">
    <property type="entry name" value="Ergot_Alk_Oxidoreductase"/>
</dbReference>
<organism evidence="3 4">
    <name type="scientific">Halobaculum litoreum</name>
    <dbReference type="NCBI Taxonomy" id="3031998"/>
    <lineage>
        <taxon>Archaea</taxon>
        <taxon>Methanobacteriati</taxon>
        <taxon>Methanobacteriota</taxon>
        <taxon>Stenosarchaea group</taxon>
        <taxon>Halobacteria</taxon>
        <taxon>Halobacteriales</taxon>
        <taxon>Haloferacaceae</taxon>
        <taxon>Halobaculum</taxon>
    </lineage>
</organism>
<reference evidence="3 4" key="1">
    <citation type="journal article" date="2019" name="Int. J. Syst. Evol. Microbiol.">
        <title>The Global Catalogue of Microorganisms (GCM) 10K type strain sequencing project: providing services to taxonomists for standard genome sequencing and annotation.</title>
        <authorList>
            <consortium name="The Broad Institute Genomics Platform"/>
            <consortium name="The Broad Institute Genome Sequencing Center for Infectious Disease"/>
            <person name="Wu L."/>
            <person name="Ma J."/>
        </authorList>
    </citation>
    <scope>NUCLEOTIDE SEQUENCE [LARGE SCALE GENOMIC DNA]</scope>
    <source>
        <strain evidence="3 4">DT92</strain>
    </source>
</reference>
<dbReference type="AlphaFoldDB" id="A0ABD5XSG9"/>
<dbReference type="Pfam" id="PF05368">
    <property type="entry name" value="NmrA"/>
    <property type="match status" value="1"/>
</dbReference>
<dbReference type="InterPro" id="IPR036291">
    <property type="entry name" value="NAD(P)-bd_dom_sf"/>
</dbReference>
<evidence type="ECO:0000313" key="3">
    <source>
        <dbReference type="EMBL" id="MFC7138090.1"/>
    </source>
</evidence>
<dbReference type="PANTHER" id="PTHR43162">
    <property type="match status" value="1"/>
</dbReference>
<dbReference type="Proteomes" id="UP001596368">
    <property type="component" value="Unassembled WGS sequence"/>
</dbReference>
<feature type="domain" description="NmrA-like" evidence="2">
    <location>
        <begin position="24"/>
        <end position="239"/>
    </location>
</feature>
<proteinExistence type="predicted"/>
<feature type="region of interest" description="Disordered" evidence="1">
    <location>
        <begin position="1"/>
        <end position="23"/>
    </location>
</feature>
<dbReference type="Gene3D" id="3.40.50.720">
    <property type="entry name" value="NAD(P)-binding Rossmann-like Domain"/>
    <property type="match status" value="1"/>
</dbReference>
<dbReference type="Gene3D" id="3.90.25.10">
    <property type="entry name" value="UDP-galactose 4-epimerase, domain 1"/>
    <property type="match status" value="1"/>
</dbReference>
<name>A0ABD5XSG9_9EURY</name>
<dbReference type="SUPFAM" id="SSF51735">
    <property type="entry name" value="NAD(P)-binding Rossmann-fold domains"/>
    <property type="match status" value="1"/>
</dbReference>
<comment type="caution">
    <text evidence="3">The sequence shown here is derived from an EMBL/GenBank/DDBJ whole genome shotgun (WGS) entry which is preliminary data.</text>
</comment>
<sequence length="302" mass="31323">MTGTAASTADAPEGTESPSGGATDVLVTAATGTVGRHVVAALRDRGVAVRAGTRRPDAADVPAGAAATAFDYGRPETWGPALDGADGLFLVLPPGGAGVDRLAEFASAAVRTGVDRIVFLSTLGADKLPFLPHRRIERRLAALPATTTFLRASFFMQNLTEVHAAEIREEGAIVVPAGDGRTSFVDAADVGAVGAAVLADPEPRPGPLDLTGPAALTYHEVADALSTVLDREIAYEAPSVVAFLRHSVPRRGLAYSAVMVGIYTSARLGLAGRVTDTVRTVTGREPTALRSFVRRERAAFTE</sequence>
<evidence type="ECO:0000256" key="1">
    <source>
        <dbReference type="SAM" id="MobiDB-lite"/>
    </source>
</evidence>
<protein>
    <submittedName>
        <fullName evidence="3">NmrA family NAD(P)-binding protein</fullName>
    </submittedName>
</protein>
<keyword evidence="4" id="KW-1185">Reference proteome</keyword>
<dbReference type="InterPro" id="IPR008030">
    <property type="entry name" value="NmrA-like"/>
</dbReference>
<dbReference type="PANTHER" id="PTHR43162:SF1">
    <property type="entry name" value="PRESTALK A DIFFERENTIATION PROTEIN A"/>
    <property type="match status" value="1"/>
</dbReference>
<gene>
    <name evidence="3" type="ORF">ACFQRB_19690</name>
</gene>
<evidence type="ECO:0000313" key="4">
    <source>
        <dbReference type="Proteomes" id="UP001596368"/>
    </source>
</evidence>
<dbReference type="EMBL" id="JBHSZG010000008">
    <property type="protein sequence ID" value="MFC7138090.1"/>
    <property type="molecule type" value="Genomic_DNA"/>
</dbReference>
<accession>A0ABD5XSG9</accession>
<evidence type="ECO:0000259" key="2">
    <source>
        <dbReference type="Pfam" id="PF05368"/>
    </source>
</evidence>